<keyword evidence="1" id="KW-0805">Transcription regulation</keyword>
<dbReference type="InterPro" id="IPR050109">
    <property type="entry name" value="HTH-type_TetR-like_transc_reg"/>
</dbReference>
<dbReference type="PANTHER" id="PTHR30055">
    <property type="entry name" value="HTH-TYPE TRANSCRIPTIONAL REGULATOR RUTR"/>
    <property type="match status" value="1"/>
</dbReference>
<name>A0A0R3LK62_9BRAD</name>
<dbReference type="Proteomes" id="UP000051913">
    <property type="component" value="Unassembled WGS sequence"/>
</dbReference>
<dbReference type="GO" id="GO:0003700">
    <property type="term" value="F:DNA-binding transcription factor activity"/>
    <property type="evidence" value="ECO:0007669"/>
    <property type="project" value="TreeGrafter"/>
</dbReference>
<feature type="domain" description="HTH tetR-type" evidence="6">
    <location>
        <begin position="1"/>
        <end position="61"/>
    </location>
</feature>
<evidence type="ECO:0000256" key="5">
    <source>
        <dbReference type="SAM" id="MobiDB-lite"/>
    </source>
</evidence>
<dbReference type="AlphaFoldDB" id="A0A0R3LK62"/>
<feature type="compositionally biased region" description="Basic residues" evidence="5">
    <location>
        <begin position="201"/>
        <end position="217"/>
    </location>
</feature>
<sequence>MGPRTRILDAAMLVFRRQGFRRSSIEQAADAAGLTRQALYHHFKSKEALFRAVIERLHEEALAAEIAAAGTAEKAGGSLADIVVASVSAKLGQLAASLDGSPHVEELFSEHLLQARDLYQKYATAYAEQLAATITRVCRKRDLVLNAGMTPRDLARCIEMAVNGTKSAYPAMQPAGAFLKDLEIMLRTLIAGAVGPANKPRAAKAKPAKKPVKKSTRKPGDRR</sequence>
<dbReference type="RefSeq" id="WP_057850722.1">
    <property type="nucleotide sequence ID" value="NZ_LLXX01000089.1"/>
</dbReference>
<accession>A0A0R3LK62</accession>
<dbReference type="PROSITE" id="PS50977">
    <property type="entry name" value="HTH_TETR_2"/>
    <property type="match status" value="1"/>
</dbReference>
<dbReference type="STRING" id="1518501.CQ10_14490"/>
<evidence type="ECO:0000259" key="6">
    <source>
        <dbReference type="PROSITE" id="PS50977"/>
    </source>
</evidence>
<evidence type="ECO:0000256" key="1">
    <source>
        <dbReference type="ARBA" id="ARBA00023015"/>
    </source>
</evidence>
<dbReference type="OrthoDB" id="8478851at2"/>
<dbReference type="EMBL" id="LLXX01000089">
    <property type="protein sequence ID" value="KRR07967.1"/>
    <property type="molecule type" value="Genomic_DNA"/>
</dbReference>
<dbReference type="InterPro" id="IPR001647">
    <property type="entry name" value="HTH_TetR"/>
</dbReference>
<proteinExistence type="predicted"/>
<feature type="DNA-binding region" description="H-T-H motif" evidence="4">
    <location>
        <begin position="24"/>
        <end position="43"/>
    </location>
</feature>
<comment type="caution">
    <text evidence="7">The sequence shown here is derived from an EMBL/GenBank/DDBJ whole genome shotgun (WGS) entry which is preliminary data.</text>
</comment>
<dbReference type="SUPFAM" id="SSF46689">
    <property type="entry name" value="Homeodomain-like"/>
    <property type="match status" value="1"/>
</dbReference>
<evidence type="ECO:0000256" key="3">
    <source>
        <dbReference type="ARBA" id="ARBA00023163"/>
    </source>
</evidence>
<reference evidence="7 8" key="1">
    <citation type="submission" date="2014-03" db="EMBL/GenBank/DDBJ databases">
        <title>Bradyrhizobium valentinum sp. nov., isolated from effective nodules of Lupinus mariae-josephae, a lupine endemic of basic-lime soils in Eastern Spain.</title>
        <authorList>
            <person name="Duran D."/>
            <person name="Rey L."/>
            <person name="Navarro A."/>
            <person name="Busquets A."/>
            <person name="Imperial J."/>
            <person name="Ruiz-Argueso T."/>
        </authorList>
    </citation>
    <scope>NUCLEOTIDE SEQUENCE [LARGE SCALE GENOMIC DNA]</scope>
    <source>
        <strain evidence="7 8">LmjM3</strain>
    </source>
</reference>
<dbReference type="Pfam" id="PF00440">
    <property type="entry name" value="TetR_N"/>
    <property type="match status" value="1"/>
</dbReference>
<feature type="region of interest" description="Disordered" evidence="5">
    <location>
        <begin position="197"/>
        <end position="223"/>
    </location>
</feature>
<dbReference type="InterPro" id="IPR009057">
    <property type="entry name" value="Homeodomain-like_sf"/>
</dbReference>
<keyword evidence="8" id="KW-1185">Reference proteome</keyword>
<dbReference type="PANTHER" id="PTHR30055:SF234">
    <property type="entry name" value="HTH-TYPE TRANSCRIPTIONAL REGULATOR BETI"/>
    <property type="match status" value="1"/>
</dbReference>
<organism evidence="7 8">
    <name type="scientific">Bradyrhizobium valentinum</name>
    <dbReference type="NCBI Taxonomy" id="1518501"/>
    <lineage>
        <taxon>Bacteria</taxon>
        <taxon>Pseudomonadati</taxon>
        <taxon>Pseudomonadota</taxon>
        <taxon>Alphaproteobacteria</taxon>
        <taxon>Hyphomicrobiales</taxon>
        <taxon>Nitrobacteraceae</taxon>
        <taxon>Bradyrhizobium</taxon>
    </lineage>
</organism>
<dbReference type="PRINTS" id="PR00455">
    <property type="entry name" value="HTHTETR"/>
</dbReference>
<dbReference type="GO" id="GO:0000976">
    <property type="term" value="F:transcription cis-regulatory region binding"/>
    <property type="evidence" value="ECO:0007669"/>
    <property type="project" value="TreeGrafter"/>
</dbReference>
<keyword evidence="3" id="KW-0804">Transcription</keyword>
<dbReference type="Gene3D" id="1.10.357.10">
    <property type="entry name" value="Tetracycline Repressor, domain 2"/>
    <property type="match status" value="1"/>
</dbReference>
<keyword evidence="2 4" id="KW-0238">DNA-binding</keyword>
<evidence type="ECO:0000313" key="7">
    <source>
        <dbReference type="EMBL" id="KRR07967.1"/>
    </source>
</evidence>
<protein>
    <submittedName>
        <fullName evidence="7">TetR family transcriptional regulator</fullName>
    </submittedName>
</protein>
<evidence type="ECO:0000256" key="2">
    <source>
        <dbReference type="ARBA" id="ARBA00023125"/>
    </source>
</evidence>
<evidence type="ECO:0000313" key="8">
    <source>
        <dbReference type="Proteomes" id="UP000051913"/>
    </source>
</evidence>
<evidence type="ECO:0000256" key="4">
    <source>
        <dbReference type="PROSITE-ProRule" id="PRU00335"/>
    </source>
</evidence>
<gene>
    <name evidence="7" type="ORF">CP49_40630</name>
</gene>